<organism evidence="2 3">
    <name type="scientific">Stratiformator vulcanicus</name>
    <dbReference type="NCBI Taxonomy" id="2527980"/>
    <lineage>
        <taxon>Bacteria</taxon>
        <taxon>Pseudomonadati</taxon>
        <taxon>Planctomycetota</taxon>
        <taxon>Planctomycetia</taxon>
        <taxon>Planctomycetales</taxon>
        <taxon>Planctomycetaceae</taxon>
        <taxon>Stratiformator</taxon>
    </lineage>
</organism>
<dbReference type="KEGG" id="svp:Pan189_03200"/>
<reference evidence="2 3" key="1">
    <citation type="submission" date="2019-02" db="EMBL/GenBank/DDBJ databases">
        <title>Deep-cultivation of Planctomycetes and their phenomic and genomic characterization uncovers novel biology.</title>
        <authorList>
            <person name="Wiegand S."/>
            <person name="Jogler M."/>
            <person name="Boedeker C."/>
            <person name="Pinto D."/>
            <person name="Vollmers J."/>
            <person name="Rivas-Marin E."/>
            <person name="Kohn T."/>
            <person name="Peeters S.H."/>
            <person name="Heuer A."/>
            <person name="Rast P."/>
            <person name="Oberbeckmann S."/>
            <person name="Bunk B."/>
            <person name="Jeske O."/>
            <person name="Meyerdierks A."/>
            <person name="Storesund J.E."/>
            <person name="Kallscheuer N."/>
            <person name="Luecker S."/>
            <person name="Lage O.M."/>
            <person name="Pohl T."/>
            <person name="Merkel B.J."/>
            <person name="Hornburger P."/>
            <person name="Mueller R.-W."/>
            <person name="Bruemmer F."/>
            <person name="Labrenz M."/>
            <person name="Spormann A.M."/>
            <person name="Op den Camp H."/>
            <person name="Overmann J."/>
            <person name="Amann R."/>
            <person name="Jetten M.S.M."/>
            <person name="Mascher T."/>
            <person name="Medema M.H."/>
            <person name="Devos D.P."/>
            <person name="Kaster A.-K."/>
            <person name="Ovreas L."/>
            <person name="Rohde M."/>
            <person name="Galperin M.Y."/>
            <person name="Jogler C."/>
        </authorList>
    </citation>
    <scope>NUCLEOTIDE SEQUENCE [LARGE SCALE GENOMIC DNA]</scope>
    <source>
        <strain evidence="2 3">Pan189</strain>
    </source>
</reference>
<feature type="signal peptide" evidence="1">
    <location>
        <begin position="1"/>
        <end position="22"/>
    </location>
</feature>
<proteinExistence type="predicted"/>
<dbReference type="EMBL" id="CP036268">
    <property type="protein sequence ID" value="QDT35965.1"/>
    <property type="molecule type" value="Genomic_DNA"/>
</dbReference>
<keyword evidence="3" id="KW-1185">Reference proteome</keyword>
<dbReference type="Proteomes" id="UP000317318">
    <property type="component" value="Chromosome"/>
</dbReference>
<name>A0A517QWC0_9PLAN</name>
<dbReference type="AlphaFoldDB" id="A0A517QWC0"/>
<accession>A0A517QWC0</accession>
<sequence precursor="true">MKMLLKCVLLATACCIGSRADAGTVSFRNSTSGKILVRCISGGNVSPNAEYRREIAPGQSHSRSSFANGMRVVGVWNADRTICACQVISVTDDPQDLTVTEDDGILRISVPCAECESE</sequence>
<evidence type="ECO:0000256" key="1">
    <source>
        <dbReference type="SAM" id="SignalP"/>
    </source>
</evidence>
<evidence type="ECO:0000313" key="3">
    <source>
        <dbReference type="Proteomes" id="UP000317318"/>
    </source>
</evidence>
<protein>
    <submittedName>
        <fullName evidence="2">Uncharacterized protein</fullName>
    </submittedName>
</protein>
<gene>
    <name evidence="2" type="ORF">Pan189_03200</name>
</gene>
<feature type="chain" id="PRO_5022049359" evidence="1">
    <location>
        <begin position="23"/>
        <end position="118"/>
    </location>
</feature>
<evidence type="ECO:0000313" key="2">
    <source>
        <dbReference type="EMBL" id="QDT35965.1"/>
    </source>
</evidence>
<keyword evidence="1" id="KW-0732">Signal</keyword>